<evidence type="ECO:0000313" key="1">
    <source>
        <dbReference type="EMBL" id="KAJ0017618.1"/>
    </source>
</evidence>
<dbReference type="EMBL" id="CM047747">
    <property type="protein sequence ID" value="KAJ0017618.1"/>
    <property type="molecule type" value="Genomic_DNA"/>
</dbReference>
<reference evidence="2" key="1">
    <citation type="journal article" date="2023" name="G3 (Bethesda)">
        <title>Genome assembly and association tests identify interacting loci associated with vigor, precocity, and sex in interspecific pistachio rootstocks.</title>
        <authorList>
            <person name="Palmer W."/>
            <person name="Jacygrad E."/>
            <person name="Sagayaradj S."/>
            <person name="Cavanaugh K."/>
            <person name="Han R."/>
            <person name="Bertier L."/>
            <person name="Beede B."/>
            <person name="Kafkas S."/>
            <person name="Golino D."/>
            <person name="Preece J."/>
            <person name="Michelmore R."/>
        </authorList>
    </citation>
    <scope>NUCLEOTIDE SEQUENCE [LARGE SCALE GENOMIC DNA]</scope>
</reference>
<protein>
    <submittedName>
        <fullName evidence="1">Uncharacterized protein</fullName>
    </submittedName>
</protein>
<dbReference type="Proteomes" id="UP001163603">
    <property type="component" value="Chromosome 12"/>
</dbReference>
<accession>A0ACC0XJ34</accession>
<organism evidence="1 2">
    <name type="scientific">Pistacia integerrima</name>
    <dbReference type="NCBI Taxonomy" id="434235"/>
    <lineage>
        <taxon>Eukaryota</taxon>
        <taxon>Viridiplantae</taxon>
        <taxon>Streptophyta</taxon>
        <taxon>Embryophyta</taxon>
        <taxon>Tracheophyta</taxon>
        <taxon>Spermatophyta</taxon>
        <taxon>Magnoliopsida</taxon>
        <taxon>eudicotyledons</taxon>
        <taxon>Gunneridae</taxon>
        <taxon>Pentapetalae</taxon>
        <taxon>rosids</taxon>
        <taxon>malvids</taxon>
        <taxon>Sapindales</taxon>
        <taxon>Anacardiaceae</taxon>
        <taxon>Pistacia</taxon>
    </lineage>
</organism>
<gene>
    <name evidence="1" type="ORF">Pint_10371</name>
</gene>
<sequence>MPPFLSVIFYKFPSTVKVFSPKTKKKKLTSICIFGKHNFLLTFIMFYNAEADMRRERERKDQESKRNQKVEFIAGGVQPGIVAAAPKPNIPVPVLNANDAAARDGRQNKKSKWDKVDGDRKNPLSTVGQDSLSAAGAHAAILSAANAGSGYTAFA</sequence>
<comment type="caution">
    <text evidence="1">The sequence shown here is derived from an EMBL/GenBank/DDBJ whole genome shotgun (WGS) entry which is preliminary data.</text>
</comment>
<keyword evidence="2" id="KW-1185">Reference proteome</keyword>
<evidence type="ECO:0000313" key="2">
    <source>
        <dbReference type="Proteomes" id="UP001163603"/>
    </source>
</evidence>
<proteinExistence type="predicted"/>
<name>A0ACC0XJ34_9ROSI</name>